<dbReference type="RefSeq" id="WP_161817144.1">
    <property type="nucleotide sequence ID" value="NZ_JAACJS010000002.1"/>
</dbReference>
<gene>
    <name evidence="2" type="ORF">GWC95_02805</name>
</gene>
<keyword evidence="1" id="KW-0732">Signal</keyword>
<keyword evidence="3" id="KW-1185">Reference proteome</keyword>
<sequence length="126" mass="13903">MKKLFLLIGLMIGLVSFGQSGDADAIVNALKSGDATRLTEHLDDFVDVKLLDKPEVKNMSRNQAAITLKGFFTETGINGFEKTSQRDATGISYLTGKLQNSNKGYNITLMMKMKNGKWQIITVRVS</sequence>
<dbReference type="InterPro" id="IPR031977">
    <property type="entry name" value="DUF4783"/>
</dbReference>
<protein>
    <submittedName>
        <fullName evidence="2">DUF4783 domain-containing protein</fullName>
    </submittedName>
</protein>
<proteinExistence type="predicted"/>
<comment type="caution">
    <text evidence="2">The sequence shown here is derived from an EMBL/GenBank/DDBJ whole genome shotgun (WGS) entry which is preliminary data.</text>
</comment>
<dbReference type="Pfam" id="PF16022">
    <property type="entry name" value="DUF4783"/>
    <property type="match status" value="1"/>
</dbReference>
<dbReference type="Proteomes" id="UP000753802">
    <property type="component" value="Unassembled WGS sequence"/>
</dbReference>
<feature type="signal peptide" evidence="1">
    <location>
        <begin position="1"/>
        <end position="25"/>
    </location>
</feature>
<accession>A0ABW9ZP15</accession>
<reference evidence="2 3" key="1">
    <citation type="submission" date="2020-01" db="EMBL/GenBank/DDBJ databases">
        <title>Genome analysis.</title>
        <authorList>
            <person name="Wu S."/>
            <person name="Wang G."/>
        </authorList>
    </citation>
    <scope>NUCLEOTIDE SEQUENCE [LARGE SCALE GENOMIC DNA]</scope>
    <source>
        <strain evidence="2 3">SYL130</strain>
    </source>
</reference>
<evidence type="ECO:0000313" key="3">
    <source>
        <dbReference type="Proteomes" id="UP000753802"/>
    </source>
</evidence>
<name>A0ABW9ZP15_9BACT</name>
<evidence type="ECO:0000256" key="1">
    <source>
        <dbReference type="SAM" id="SignalP"/>
    </source>
</evidence>
<feature type="chain" id="PRO_5047189546" evidence="1">
    <location>
        <begin position="26"/>
        <end position="126"/>
    </location>
</feature>
<organism evidence="2 3">
    <name type="scientific">Sediminibacterium roseum</name>
    <dbReference type="NCBI Taxonomy" id="1978412"/>
    <lineage>
        <taxon>Bacteria</taxon>
        <taxon>Pseudomonadati</taxon>
        <taxon>Bacteroidota</taxon>
        <taxon>Chitinophagia</taxon>
        <taxon>Chitinophagales</taxon>
        <taxon>Chitinophagaceae</taxon>
        <taxon>Sediminibacterium</taxon>
    </lineage>
</organism>
<dbReference type="EMBL" id="JAACJS010000002">
    <property type="protein sequence ID" value="NCI48835.1"/>
    <property type="molecule type" value="Genomic_DNA"/>
</dbReference>
<evidence type="ECO:0000313" key="2">
    <source>
        <dbReference type="EMBL" id="NCI48835.1"/>
    </source>
</evidence>
<dbReference type="Gene3D" id="3.10.450.50">
    <property type="match status" value="1"/>
</dbReference>